<dbReference type="Pfam" id="PF13561">
    <property type="entry name" value="adh_short_C2"/>
    <property type="match status" value="1"/>
</dbReference>
<dbReference type="InterPro" id="IPR036291">
    <property type="entry name" value="NAD(P)-bd_dom_sf"/>
</dbReference>
<keyword evidence="5 10" id="KW-0521">NADP</keyword>
<evidence type="ECO:0000256" key="7">
    <source>
        <dbReference type="ARBA" id="ARBA00023160"/>
    </source>
</evidence>
<dbReference type="CDD" id="cd05333">
    <property type="entry name" value="BKR_SDR_c"/>
    <property type="match status" value="1"/>
</dbReference>
<name>A0A4R3L549_9BACL</name>
<evidence type="ECO:0000256" key="9">
    <source>
        <dbReference type="PIRSR" id="PIRSR611284-1"/>
    </source>
</evidence>
<evidence type="ECO:0000256" key="1">
    <source>
        <dbReference type="ARBA" id="ARBA00005194"/>
    </source>
</evidence>
<accession>A0A4R3L549</accession>
<feature type="binding site" evidence="10">
    <location>
        <position position="89"/>
    </location>
    <ligand>
        <name>NADP(+)</name>
        <dbReference type="ChEBI" id="CHEBI:58349"/>
    </ligand>
</feature>
<organism evidence="13 14">
    <name type="scientific">Hazenella coriacea</name>
    <dbReference type="NCBI Taxonomy" id="1179467"/>
    <lineage>
        <taxon>Bacteria</taxon>
        <taxon>Bacillati</taxon>
        <taxon>Bacillota</taxon>
        <taxon>Bacilli</taxon>
        <taxon>Bacillales</taxon>
        <taxon>Thermoactinomycetaceae</taxon>
        <taxon>Hazenella</taxon>
    </lineage>
</organism>
<dbReference type="InterPro" id="IPR011284">
    <property type="entry name" value="3oxo_ACP_reduc"/>
</dbReference>
<dbReference type="GO" id="GO:0051287">
    <property type="term" value="F:NAD binding"/>
    <property type="evidence" value="ECO:0007669"/>
    <property type="project" value="UniProtKB-UniRule"/>
</dbReference>
<comment type="pathway">
    <text evidence="1 11">Lipid metabolism; fatty acid biosynthesis.</text>
</comment>
<evidence type="ECO:0000256" key="3">
    <source>
        <dbReference type="ARBA" id="ARBA00012948"/>
    </source>
</evidence>
<dbReference type="FunFam" id="3.40.50.720:FF:000115">
    <property type="entry name" value="3-oxoacyl-[acyl-carrier-protein] reductase FabG"/>
    <property type="match status" value="1"/>
</dbReference>
<dbReference type="NCBIfam" id="NF005559">
    <property type="entry name" value="PRK07231.1"/>
    <property type="match status" value="1"/>
</dbReference>
<comment type="function">
    <text evidence="11">Catalyzes the NADPH-dependent reduction of beta-ketoacyl-ACP substrates to beta-hydroxyacyl-ACP products, the first reductive step in the elongation cycle of fatty acid biosynthesis.</text>
</comment>
<dbReference type="Gene3D" id="3.40.50.720">
    <property type="entry name" value="NAD(P)-binding Rossmann-like Domain"/>
    <property type="match status" value="1"/>
</dbReference>
<evidence type="ECO:0000256" key="2">
    <source>
        <dbReference type="ARBA" id="ARBA00006484"/>
    </source>
</evidence>
<evidence type="ECO:0000259" key="12">
    <source>
        <dbReference type="SMART" id="SM00822"/>
    </source>
</evidence>
<dbReference type="PRINTS" id="PR00080">
    <property type="entry name" value="SDRFAMILY"/>
</dbReference>
<evidence type="ECO:0000313" key="14">
    <source>
        <dbReference type="Proteomes" id="UP000294937"/>
    </source>
</evidence>
<evidence type="ECO:0000256" key="11">
    <source>
        <dbReference type="RuleBase" id="RU366074"/>
    </source>
</evidence>
<dbReference type="RefSeq" id="WP_131925276.1">
    <property type="nucleotide sequence ID" value="NZ_SMAG01000005.1"/>
</dbReference>
<keyword evidence="14" id="KW-1185">Reference proteome</keyword>
<protein>
    <recommendedName>
        <fullName evidence="3 11">3-oxoacyl-[acyl-carrier-protein] reductase</fullName>
        <ecNumber evidence="3 11">1.1.1.100</ecNumber>
    </recommendedName>
</protein>
<evidence type="ECO:0000313" key="13">
    <source>
        <dbReference type="EMBL" id="TCS93910.1"/>
    </source>
</evidence>
<dbReference type="UniPathway" id="UPA00094"/>
<dbReference type="SUPFAM" id="SSF51735">
    <property type="entry name" value="NAD(P)-binding Rossmann-fold domains"/>
    <property type="match status" value="1"/>
</dbReference>
<feature type="domain" description="Ketoreductase" evidence="12">
    <location>
        <begin position="6"/>
        <end position="185"/>
    </location>
</feature>
<gene>
    <name evidence="13" type="ORF">EDD58_105120</name>
</gene>
<dbReference type="PANTHER" id="PTHR42879">
    <property type="entry name" value="3-OXOACYL-(ACYL-CARRIER-PROTEIN) REDUCTASE"/>
    <property type="match status" value="1"/>
</dbReference>
<proteinExistence type="inferred from homology"/>
<evidence type="ECO:0000256" key="5">
    <source>
        <dbReference type="ARBA" id="ARBA00022857"/>
    </source>
</evidence>
<keyword evidence="11" id="KW-0444">Lipid biosynthesis</keyword>
<sequence>MKLKDRVAIITGAANGIGRETAVLFAREGAKLLIADYDAESAQKVCEELQSEGVEVDFYQVDVSNKESVQGMAEAALAKWGRIDILINNAGITADGMLHKLSEENWQRVINVNLTGVFYCTQAVVPAMKEQGWGRIITASSVSGVYGNIGQTNYAATKSGVIGMTKTWAKELGRHGIRANAIAPGFVETRMVEKVPDKVIDQLKKQIPVGRLGKPSDIANAYLFLASDEADYINGTVLHVDGGIVM</sequence>
<dbReference type="PROSITE" id="PS00061">
    <property type="entry name" value="ADH_SHORT"/>
    <property type="match status" value="1"/>
</dbReference>
<keyword evidence="11" id="KW-0443">Lipid metabolism</keyword>
<feature type="binding site" evidence="10">
    <location>
        <begin position="154"/>
        <end position="158"/>
    </location>
    <ligand>
        <name>NADP(+)</name>
        <dbReference type="ChEBI" id="CHEBI:58349"/>
    </ligand>
</feature>
<comment type="caution">
    <text evidence="13">The sequence shown here is derived from an EMBL/GenBank/DDBJ whole genome shotgun (WGS) entry which is preliminary data.</text>
</comment>
<keyword evidence="7 11" id="KW-0275">Fatty acid biosynthesis</keyword>
<evidence type="ECO:0000256" key="6">
    <source>
        <dbReference type="ARBA" id="ARBA00023002"/>
    </source>
</evidence>
<evidence type="ECO:0000256" key="8">
    <source>
        <dbReference type="ARBA" id="ARBA00048508"/>
    </source>
</evidence>
<reference evidence="13 14" key="1">
    <citation type="submission" date="2019-03" db="EMBL/GenBank/DDBJ databases">
        <title>Genomic Encyclopedia of Type Strains, Phase IV (KMG-IV): sequencing the most valuable type-strain genomes for metagenomic binning, comparative biology and taxonomic classification.</title>
        <authorList>
            <person name="Goeker M."/>
        </authorList>
    </citation>
    <scope>NUCLEOTIDE SEQUENCE [LARGE SCALE GENOMIC DNA]</scope>
    <source>
        <strain evidence="13 14">DSM 45707</strain>
    </source>
</reference>
<keyword evidence="6 11" id="KW-0560">Oxidoreductase</keyword>
<dbReference type="Proteomes" id="UP000294937">
    <property type="component" value="Unassembled WGS sequence"/>
</dbReference>
<dbReference type="InterPro" id="IPR002347">
    <property type="entry name" value="SDR_fam"/>
</dbReference>
<dbReference type="GO" id="GO:0004316">
    <property type="term" value="F:3-oxoacyl-[acyl-carrier-protein] reductase (NADPH) activity"/>
    <property type="evidence" value="ECO:0007669"/>
    <property type="project" value="UniProtKB-UniRule"/>
</dbReference>
<comment type="similarity">
    <text evidence="2 11">Belongs to the short-chain dehydrogenases/reductases (SDR) family.</text>
</comment>
<dbReference type="GO" id="GO:0006633">
    <property type="term" value="P:fatty acid biosynthetic process"/>
    <property type="evidence" value="ECO:0007669"/>
    <property type="project" value="UniProtKB-UniPathway"/>
</dbReference>
<dbReference type="AlphaFoldDB" id="A0A4R3L549"/>
<dbReference type="NCBIfam" id="NF009466">
    <property type="entry name" value="PRK12826.1-2"/>
    <property type="match status" value="1"/>
</dbReference>
<dbReference type="NCBIfam" id="TIGR01830">
    <property type="entry name" value="3oxo_ACP_reduc"/>
    <property type="match status" value="1"/>
</dbReference>
<keyword evidence="4 11" id="KW-0276">Fatty acid metabolism</keyword>
<dbReference type="InterPro" id="IPR050259">
    <property type="entry name" value="SDR"/>
</dbReference>
<dbReference type="InterPro" id="IPR020904">
    <property type="entry name" value="Sc_DH/Rdtase_CS"/>
</dbReference>
<dbReference type="PRINTS" id="PR00081">
    <property type="entry name" value="GDHRDH"/>
</dbReference>
<comment type="catalytic activity">
    <reaction evidence="8 11">
        <text>a (3R)-hydroxyacyl-[ACP] + NADP(+) = a 3-oxoacyl-[ACP] + NADPH + H(+)</text>
        <dbReference type="Rhea" id="RHEA:17397"/>
        <dbReference type="Rhea" id="RHEA-COMP:9916"/>
        <dbReference type="Rhea" id="RHEA-COMP:9945"/>
        <dbReference type="ChEBI" id="CHEBI:15378"/>
        <dbReference type="ChEBI" id="CHEBI:57783"/>
        <dbReference type="ChEBI" id="CHEBI:58349"/>
        <dbReference type="ChEBI" id="CHEBI:78776"/>
        <dbReference type="ChEBI" id="CHEBI:78827"/>
        <dbReference type="EC" id="1.1.1.100"/>
    </reaction>
</comment>
<dbReference type="NCBIfam" id="NF004198">
    <property type="entry name" value="PRK05653.1-3"/>
    <property type="match status" value="1"/>
</dbReference>
<dbReference type="PANTHER" id="PTHR42879:SF2">
    <property type="entry name" value="3-OXOACYL-[ACYL-CARRIER-PROTEIN] REDUCTASE FABG"/>
    <property type="match status" value="1"/>
</dbReference>
<evidence type="ECO:0000256" key="4">
    <source>
        <dbReference type="ARBA" id="ARBA00022832"/>
    </source>
</evidence>
<dbReference type="EMBL" id="SMAG01000005">
    <property type="protein sequence ID" value="TCS93910.1"/>
    <property type="molecule type" value="Genomic_DNA"/>
</dbReference>
<dbReference type="InterPro" id="IPR057326">
    <property type="entry name" value="KR_dom"/>
</dbReference>
<dbReference type="EC" id="1.1.1.100" evidence="3 11"/>
<feature type="active site" description="Proton acceptor" evidence="9">
    <location>
        <position position="154"/>
    </location>
</feature>
<dbReference type="SMART" id="SM00822">
    <property type="entry name" value="PKS_KR"/>
    <property type="match status" value="1"/>
</dbReference>
<dbReference type="OrthoDB" id="9803333at2"/>
<evidence type="ECO:0000256" key="10">
    <source>
        <dbReference type="PIRSR" id="PIRSR611284-2"/>
    </source>
</evidence>
<comment type="subunit">
    <text evidence="11">Homotetramer.</text>
</comment>